<proteinExistence type="predicted"/>
<dbReference type="EMBL" id="QLAG01000008">
    <property type="protein sequence ID" value="TLX64012.1"/>
    <property type="molecule type" value="Genomic_DNA"/>
</dbReference>
<accession>A0A5R9QGP2</accession>
<gene>
    <name evidence="1" type="ORF">DN820_08350</name>
</gene>
<protein>
    <submittedName>
        <fullName evidence="1">Uncharacterized protein</fullName>
    </submittedName>
</protein>
<name>A0A5R9QGP2_9GAMM</name>
<evidence type="ECO:0000313" key="2">
    <source>
        <dbReference type="Proteomes" id="UP000306753"/>
    </source>
</evidence>
<keyword evidence="2" id="KW-1185">Reference proteome</keyword>
<sequence>MPHRRGAEWRSRRWRLSGLTGRSSRSRSSGLADPVTAHFSDLGVAYAVGPQSDASIYWTALFGGS</sequence>
<evidence type="ECO:0000313" key="1">
    <source>
        <dbReference type="EMBL" id="TLX64012.1"/>
    </source>
</evidence>
<comment type="caution">
    <text evidence="1">The sequence shown here is derived from an EMBL/GenBank/DDBJ whole genome shotgun (WGS) entry which is preliminary data.</text>
</comment>
<dbReference type="Proteomes" id="UP000306753">
    <property type="component" value="Unassembled WGS sequence"/>
</dbReference>
<reference evidence="1 2" key="1">
    <citation type="journal article" date="2017" name="Eur. J. Clin. Microbiol. Infect. Dis.">
        <title>Uncommonly isolated clinical Pseudomonas: identification and phylogenetic assignation.</title>
        <authorList>
            <person name="Mulet M."/>
            <person name="Gomila M."/>
            <person name="Ramirez A."/>
            <person name="Cardew S."/>
            <person name="Moore E.R."/>
            <person name="Lalucat J."/>
            <person name="Garcia-Valdes E."/>
        </authorList>
    </citation>
    <scope>NUCLEOTIDE SEQUENCE [LARGE SCALE GENOMIC DNA]</scope>
    <source>
        <strain evidence="1 2">SD129</strain>
    </source>
</reference>
<dbReference type="AlphaFoldDB" id="A0A5R9QGP2"/>
<organism evidence="1 2">
    <name type="scientific">Stutzerimonas nosocomialis</name>
    <dbReference type="NCBI Taxonomy" id="1056496"/>
    <lineage>
        <taxon>Bacteria</taxon>
        <taxon>Pseudomonadati</taxon>
        <taxon>Pseudomonadota</taxon>
        <taxon>Gammaproteobacteria</taxon>
        <taxon>Pseudomonadales</taxon>
        <taxon>Pseudomonadaceae</taxon>
        <taxon>Stutzerimonas</taxon>
    </lineage>
</organism>